<reference evidence="3 4" key="1">
    <citation type="journal article" date="2017" name="G3 (Bethesda)">
        <title>First Draft Genome Sequence of the Pathogenic Fungus Lomentospora prolificans (Formerly Scedosporium prolificans).</title>
        <authorList>
            <person name="Luo R."/>
            <person name="Zimin A."/>
            <person name="Workman R."/>
            <person name="Fan Y."/>
            <person name="Pertea G."/>
            <person name="Grossman N."/>
            <person name="Wear M.P."/>
            <person name="Jia B."/>
            <person name="Miller H."/>
            <person name="Casadevall A."/>
            <person name="Timp W."/>
            <person name="Zhang S.X."/>
            <person name="Salzberg S.L."/>
        </authorList>
    </citation>
    <scope>NUCLEOTIDE SEQUENCE [LARGE SCALE GENOMIC DNA]</scope>
    <source>
        <strain evidence="3 4">JHH-5317</strain>
    </source>
</reference>
<dbReference type="Proteomes" id="UP000233524">
    <property type="component" value="Unassembled WGS sequence"/>
</dbReference>
<comment type="caution">
    <text evidence="3">The sequence shown here is derived from an EMBL/GenBank/DDBJ whole genome shotgun (WGS) entry which is preliminary data.</text>
</comment>
<organism evidence="3 4">
    <name type="scientific">Lomentospora prolificans</name>
    <dbReference type="NCBI Taxonomy" id="41688"/>
    <lineage>
        <taxon>Eukaryota</taxon>
        <taxon>Fungi</taxon>
        <taxon>Dikarya</taxon>
        <taxon>Ascomycota</taxon>
        <taxon>Pezizomycotina</taxon>
        <taxon>Sordariomycetes</taxon>
        <taxon>Hypocreomycetidae</taxon>
        <taxon>Microascales</taxon>
        <taxon>Microascaceae</taxon>
        <taxon>Lomentospora</taxon>
    </lineage>
</organism>
<evidence type="ECO:0000313" key="3">
    <source>
        <dbReference type="EMBL" id="PKS07042.1"/>
    </source>
</evidence>
<dbReference type="GO" id="GO:0071108">
    <property type="term" value="P:protein K48-linked deubiquitination"/>
    <property type="evidence" value="ECO:0007669"/>
    <property type="project" value="TreeGrafter"/>
</dbReference>
<dbReference type="InParanoid" id="A0A2N3N3Q6"/>
<feature type="region of interest" description="Disordered" evidence="1">
    <location>
        <begin position="688"/>
        <end position="859"/>
    </location>
</feature>
<feature type="compositionally biased region" description="Low complexity" evidence="1">
    <location>
        <begin position="827"/>
        <end position="850"/>
    </location>
</feature>
<gene>
    <name evidence="3" type="ORF">jhhlp_005639</name>
</gene>
<feature type="compositionally biased region" description="Polar residues" evidence="1">
    <location>
        <begin position="115"/>
        <end position="138"/>
    </location>
</feature>
<dbReference type="GO" id="GO:0004843">
    <property type="term" value="F:cysteine-type deubiquitinase activity"/>
    <property type="evidence" value="ECO:0007669"/>
    <property type="project" value="InterPro"/>
</dbReference>
<feature type="compositionally biased region" description="Polar residues" evidence="1">
    <location>
        <begin position="726"/>
        <end position="751"/>
    </location>
</feature>
<dbReference type="PANTHER" id="PTHR18063:SF6">
    <property type="entry name" value="UBIQUITIN CARBOXYL-TERMINAL HYDROLASE"/>
    <property type="match status" value="1"/>
</dbReference>
<feature type="compositionally biased region" description="Pro residues" evidence="1">
    <location>
        <begin position="50"/>
        <end position="64"/>
    </location>
</feature>
<evidence type="ECO:0000259" key="2">
    <source>
        <dbReference type="Pfam" id="PF04424"/>
    </source>
</evidence>
<feature type="region of interest" description="Disordered" evidence="1">
    <location>
        <begin position="632"/>
        <end position="674"/>
    </location>
</feature>
<name>A0A2N3N3Q6_9PEZI</name>
<dbReference type="EMBL" id="NLAX01000701">
    <property type="protein sequence ID" value="PKS07042.1"/>
    <property type="molecule type" value="Genomic_DNA"/>
</dbReference>
<feature type="compositionally biased region" description="Low complexity" evidence="1">
    <location>
        <begin position="170"/>
        <end position="183"/>
    </location>
</feature>
<keyword evidence="4" id="KW-1185">Reference proteome</keyword>
<feature type="region of interest" description="Disordered" evidence="1">
    <location>
        <begin position="205"/>
        <end position="245"/>
    </location>
</feature>
<dbReference type="OrthoDB" id="10261212at2759"/>
<accession>A0A2N3N3Q6</accession>
<dbReference type="AlphaFoldDB" id="A0A2N3N3Q6"/>
<feature type="domain" description="MINDY deubiquitinase" evidence="2">
    <location>
        <begin position="322"/>
        <end position="624"/>
    </location>
</feature>
<dbReference type="STRING" id="41688.A0A2N3N3Q6"/>
<feature type="region of interest" description="Disordered" evidence="1">
    <location>
        <begin position="276"/>
        <end position="310"/>
    </location>
</feature>
<feature type="compositionally biased region" description="Low complexity" evidence="1">
    <location>
        <begin position="800"/>
        <end position="816"/>
    </location>
</feature>
<dbReference type="GO" id="GO:1990380">
    <property type="term" value="F:K48-linked deubiquitinase activity"/>
    <property type="evidence" value="ECO:0007669"/>
    <property type="project" value="InterPro"/>
</dbReference>
<dbReference type="InterPro" id="IPR007518">
    <property type="entry name" value="MINDY"/>
</dbReference>
<feature type="compositionally biased region" description="Low complexity" evidence="1">
    <location>
        <begin position="35"/>
        <end position="49"/>
    </location>
</feature>
<dbReference type="GO" id="GO:0071944">
    <property type="term" value="C:cell periphery"/>
    <property type="evidence" value="ECO:0007669"/>
    <property type="project" value="TreeGrafter"/>
</dbReference>
<protein>
    <recommendedName>
        <fullName evidence="2">MINDY deubiquitinase domain-containing protein</fullName>
    </recommendedName>
</protein>
<dbReference type="GO" id="GO:0016807">
    <property type="term" value="F:cysteine-type carboxypeptidase activity"/>
    <property type="evidence" value="ECO:0007669"/>
    <property type="project" value="TreeGrafter"/>
</dbReference>
<dbReference type="GO" id="GO:0005829">
    <property type="term" value="C:cytosol"/>
    <property type="evidence" value="ECO:0007669"/>
    <property type="project" value="TreeGrafter"/>
</dbReference>
<sequence>MGGERDGGGEASRAFPNDQDRQQLGTGTDPWTGWNNSNPLPNPLASNPPENVPTPLRPGGPTPPGVTEEDGKWDTEPKQPLASADHLNAPPFVPSSSPGIETNPFLKKIAKERTGGSTDSSTPTIAFGQMSLNEPSNNPWDPVPPVIPPANTGSGVDISQRFDSTDDPWAAEPSKSAAEASFSTQPTLTAPDNCQDLLVWADEPARPPKEPIVKPAAIPDQVASEHDAWEDGPRPTPADTDKMPAVPTIKTEEPSEEWDMIFNDTSARGSVQALASEGATPSNEGAVGKAVAQPPQSPAAGSSAFIPPPPPPRITEREATEMYHIKSINWHDHKAQRNPRASPILVQNANGPCPLVALVNALVLTTPASAGDTPIISVLKSREQISISLLLEAVVEELMSSPRRGGGELPDMTDLYSFLKGLDTGMNVNPRFVPSDETAERIKSSYLSHVPAHERDQCIPGVFEATKEMDLYATFAIPLVHGWLPSTGELVYDSLKRRATSYEEAQHLLFMEEELNEKLENPDSAGLTPEEQVLYEDIMIIKTFLNSSATQLTPWGLEVLRKAMAPGMVAILFRNDHFSTLYKHPESLGLLTLVTDAGYSGHQEVVWESLGNINGDVEFYSGDFRLVSGADAERDNAQSPPGPLPSGEGEWTTVRGRGGNRGGSNEPQRSPNIEQEDEDFAMALQLQEEEDERHRQEQQARRNQERRFSERFIEQQGRHRPEPFSSRMSLPTGRTTGLRQPSANSVISASPQVVRPLVPLAGAPAGRPPVHRPTGTSGDDAPPSYDESAHDTPFRPPVGHPSHPSSVPGVPQQQGPYPAPSAAAANVPRPTVPQRRPVPASAIASSSSASGRDRDCVVM</sequence>
<feature type="compositionally biased region" description="Basic and acidic residues" evidence="1">
    <location>
        <begin position="223"/>
        <end position="233"/>
    </location>
</feature>
<dbReference type="Pfam" id="PF04424">
    <property type="entry name" value="MINDY_DUB"/>
    <property type="match status" value="1"/>
</dbReference>
<dbReference type="VEuPathDB" id="FungiDB:jhhlp_005639"/>
<dbReference type="PANTHER" id="PTHR18063">
    <property type="entry name" value="NF-E2 INDUCIBLE PROTEIN"/>
    <property type="match status" value="1"/>
</dbReference>
<dbReference type="InterPro" id="IPR033979">
    <property type="entry name" value="MINDY_domain"/>
</dbReference>
<evidence type="ECO:0000313" key="4">
    <source>
        <dbReference type="Proteomes" id="UP000233524"/>
    </source>
</evidence>
<feature type="region of interest" description="Disordered" evidence="1">
    <location>
        <begin position="1"/>
        <end position="190"/>
    </location>
</feature>
<feature type="compositionally biased region" description="Basic and acidic residues" evidence="1">
    <location>
        <begin position="692"/>
        <end position="722"/>
    </location>
</feature>
<proteinExistence type="predicted"/>
<evidence type="ECO:0000256" key="1">
    <source>
        <dbReference type="SAM" id="MobiDB-lite"/>
    </source>
</evidence>